<comment type="caution">
    <text evidence="5">The sequence shown here is derived from an EMBL/GenBank/DDBJ whole genome shotgun (WGS) entry which is preliminary data.</text>
</comment>
<evidence type="ECO:0000313" key="5">
    <source>
        <dbReference type="EMBL" id="KAJ3831154.1"/>
    </source>
</evidence>
<keyword evidence="2 5" id="KW-0378">Hydrolase</keyword>
<dbReference type="InterPro" id="IPR027417">
    <property type="entry name" value="P-loop_NTPase"/>
</dbReference>
<dbReference type="InterPro" id="IPR014001">
    <property type="entry name" value="Helicase_ATP-bd"/>
</dbReference>
<dbReference type="InterPro" id="IPR038718">
    <property type="entry name" value="SNF2-like_sf"/>
</dbReference>
<protein>
    <submittedName>
        <fullName evidence="5">P-loop containing nucleoside triphosphate hydrolase protein</fullName>
    </submittedName>
</protein>
<proteinExistence type="predicted"/>
<organism evidence="5 6">
    <name type="scientific">Lentinula raphanica</name>
    <dbReference type="NCBI Taxonomy" id="153919"/>
    <lineage>
        <taxon>Eukaryota</taxon>
        <taxon>Fungi</taxon>
        <taxon>Dikarya</taxon>
        <taxon>Basidiomycota</taxon>
        <taxon>Agaricomycotina</taxon>
        <taxon>Agaricomycetes</taxon>
        <taxon>Agaricomycetidae</taxon>
        <taxon>Agaricales</taxon>
        <taxon>Marasmiineae</taxon>
        <taxon>Omphalotaceae</taxon>
        <taxon>Lentinula</taxon>
    </lineage>
</organism>
<keyword evidence="1" id="KW-0547">Nucleotide-binding</keyword>
<dbReference type="SUPFAM" id="SSF52540">
    <property type="entry name" value="P-loop containing nucleoside triphosphate hydrolases"/>
    <property type="match status" value="1"/>
</dbReference>
<dbReference type="Proteomes" id="UP001163846">
    <property type="component" value="Unassembled WGS sequence"/>
</dbReference>
<dbReference type="GO" id="GO:0008094">
    <property type="term" value="F:ATP-dependent activity, acting on DNA"/>
    <property type="evidence" value="ECO:0007669"/>
    <property type="project" value="TreeGrafter"/>
</dbReference>
<dbReference type="GO" id="GO:0005524">
    <property type="term" value="F:ATP binding"/>
    <property type="evidence" value="ECO:0007669"/>
    <property type="project" value="UniProtKB-KW"/>
</dbReference>
<dbReference type="Gene3D" id="3.40.50.10810">
    <property type="entry name" value="Tandem AAA-ATPase domain"/>
    <property type="match status" value="1"/>
</dbReference>
<sequence>MYENPDFDAAWEMYVEDGIDIGVAQFKKIGPEALIAYLGWQVNTGLPLPFRGHTADEPAMLPNPYHEGAFMNSTPVSVSWHQLVFVACLIEHLTKAKRAQIDNLWINNTPPPAGAMLAIREEWAKFPALCLFDEVGLGKTMCALASIATLQTLYEFQQRARVDNTTQLPECLRGASTFGGLTTGIPNQRHLVVVPSSLVDQWHTEITRFFRPDAIHIHVISTSQKKWKDDIQRIRDTRSIDPLYQIVLVAAPTLQRMFREDCHTIARFEADGIPRLKYLQPRDTLYSIPWCSTFLDEVHEARTGKALWQAYSAILDASLVKVPMTATPLLESPNDLVNLALLARPPTLLVGETAELKNMSRDLRILRGKSTVRTHKEALTLTSRDRINAELETSGAAFFASTMVRVVQRHLAPITVKRTTRSKDFNERPLGAQLPEHTFVHVSVHVTDTEADKSYDIFNNTLKDDLHTRVFDTNTLGKFFNEARSQLSFPSGDSSDPLTYDLAALQSDSATKLKCAIQIILN</sequence>
<name>A0AA38NV31_9AGAR</name>
<dbReference type="Pfam" id="PF00176">
    <property type="entry name" value="SNF2-rel_dom"/>
    <property type="match status" value="1"/>
</dbReference>
<reference evidence="5" key="1">
    <citation type="submission" date="2022-08" db="EMBL/GenBank/DDBJ databases">
        <authorList>
            <consortium name="DOE Joint Genome Institute"/>
            <person name="Min B."/>
            <person name="Riley R."/>
            <person name="Sierra-Patev S."/>
            <person name="Naranjo-Ortiz M."/>
            <person name="Looney B."/>
            <person name="Konkel Z."/>
            <person name="Slot J.C."/>
            <person name="Sakamoto Y."/>
            <person name="Steenwyk J.L."/>
            <person name="Rokas A."/>
            <person name="Carro J."/>
            <person name="Camarero S."/>
            <person name="Ferreira P."/>
            <person name="Molpeceres G."/>
            <person name="Ruiz-Duenas F.J."/>
            <person name="Serrano A."/>
            <person name="Henrissat B."/>
            <person name="Drula E."/>
            <person name="Hughes K.W."/>
            <person name="Mata J.L."/>
            <person name="Ishikawa N.K."/>
            <person name="Vargas-Isla R."/>
            <person name="Ushijima S."/>
            <person name="Smith C.A."/>
            <person name="Ahrendt S."/>
            <person name="Andreopoulos W."/>
            <person name="He G."/>
            <person name="Labutti K."/>
            <person name="Lipzen A."/>
            <person name="Ng V."/>
            <person name="Sandor L."/>
            <person name="Barry K."/>
            <person name="Martinez A.T."/>
            <person name="Xiao Y."/>
            <person name="Gibbons J.G."/>
            <person name="Terashima K."/>
            <person name="Hibbett D.S."/>
            <person name="Grigoriev I.V."/>
        </authorList>
    </citation>
    <scope>NUCLEOTIDE SEQUENCE</scope>
    <source>
        <strain evidence="5">TFB9207</strain>
    </source>
</reference>
<dbReference type="EMBL" id="MU807743">
    <property type="protein sequence ID" value="KAJ3831154.1"/>
    <property type="molecule type" value="Genomic_DNA"/>
</dbReference>
<dbReference type="AlphaFoldDB" id="A0AA38NV31"/>
<accession>A0AA38NV31</accession>
<dbReference type="GO" id="GO:0006281">
    <property type="term" value="P:DNA repair"/>
    <property type="evidence" value="ECO:0007669"/>
    <property type="project" value="TreeGrafter"/>
</dbReference>
<feature type="domain" description="Helicase ATP-binding" evidence="4">
    <location>
        <begin position="108"/>
        <end position="351"/>
    </location>
</feature>
<dbReference type="PANTHER" id="PTHR45626">
    <property type="entry name" value="TRANSCRIPTION TERMINATION FACTOR 2-RELATED"/>
    <property type="match status" value="1"/>
</dbReference>
<evidence type="ECO:0000259" key="4">
    <source>
        <dbReference type="SMART" id="SM00487"/>
    </source>
</evidence>
<dbReference type="GO" id="GO:0016787">
    <property type="term" value="F:hydrolase activity"/>
    <property type="evidence" value="ECO:0007669"/>
    <property type="project" value="UniProtKB-KW"/>
</dbReference>
<dbReference type="InterPro" id="IPR000330">
    <property type="entry name" value="SNF2_N"/>
</dbReference>
<dbReference type="SMART" id="SM00487">
    <property type="entry name" value="DEXDc"/>
    <property type="match status" value="1"/>
</dbReference>
<evidence type="ECO:0000256" key="3">
    <source>
        <dbReference type="ARBA" id="ARBA00022840"/>
    </source>
</evidence>
<dbReference type="InterPro" id="IPR050628">
    <property type="entry name" value="SNF2_RAD54_helicase_TF"/>
</dbReference>
<keyword evidence="3" id="KW-0067">ATP-binding</keyword>
<feature type="non-terminal residue" evidence="5">
    <location>
        <position position="522"/>
    </location>
</feature>
<evidence type="ECO:0000256" key="2">
    <source>
        <dbReference type="ARBA" id="ARBA00022801"/>
    </source>
</evidence>
<keyword evidence="6" id="KW-1185">Reference proteome</keyword>
<gene>
    <name evidence="5" type="ORF">F5878DRAFT_647889</name>
</gene>
<dbReference type="GO" id="GO:0005634">
    <property type="term" value="C:nucleus"/>
    <property type="evidence" value="ECO:0007669"/>
    <property type="project" value="TreeGrafter"/>
</dbReference>
<evidence type="ECO:0000256" key="1">
    <source>
        <dbReference type="ARBA" id="ARBA00022741"/>
    </source>
</evidence>
<evidence type="ECO:0000313" key="6">
    <source>
        <dbReference type="Proteomes" id="UP001163846"/>
    </source>
</evidence>